<feature type="region of interest" description="Disordered" evidence="4">
    <location>
        <begin position="764"/>
        <end position="832"/>
    </location>
</feature>
<dbReference type="SUPFAM" id="SSF46565">
    <property type="entry name" value="Chaperone J-domain"/>
    <property type="match status" value="1"/>
</dbReference>
<evidence type="ECO:0000256" key="3">
    <source>
        <dbReference type="ARBA" id="ARBA00023329"/>
    </source>
</evidence>
<dbReference type="Gene3D" id="1.10.510.10">
    <property type="entry name" value="Transferase(Phosphotransferase) domain 1"/>
    <property type="match status" value="1"/>
</dbReference>
<keyword evidence="5" id="KW-1133">Transmembrane helix</keyword>
<feature type="compositionally biased region" description="Polar residues" evidence="4">
    <location>
        <begin position="908"/>
        <end position="924"/>
    </location>
</feature>
<keyword evidence="9" id="KW-0418">Kinase</keyword>
<name>A0A7K9PY41_9CORV</name>
<evidence type="ECO:0000256" key="4">
    <source>
        <dbReference type="SAM" id="MobiDB-lite"/>
    </source>
</evidence>
<keyword evidence="5" id="KW-0472">Membrane</keyword>
<keyword evidence="2" id="KW-0597">Phosphoprotein</keyword>
<feature type="compositionally biased region" description="Low complexity" evidence="4">
    <location>
        <begin position="925"/>
        <end position="941"/>
    </location>
</feature>
<feature type="region of interest" description="Disordered" evidence="4">
    <location>
        <begin position="845"/>
        <end position="871"/>
    </location>
</feature>
<accession>A0A7K9PY41</accession>
<keyword evidence="3" id="KW-0968">Cytoplasmic vesicle</keyword>
<gene>
    <name evidence="9" type="primary">Gak_1</name>
    <name evidence="9" type="ORF">PACPHI_R11101</name>
</gene>
<feature type="domain" description="Protein kinase" evidence="6">
    <location>
        <begin position="1"/>
        <end position="144"/>
    </location>
</feature>
<dbReference type="Gene3D" id="3.90.190.10">
    <property type="entry name" value="Protein tyrosine phosphatase superfamily"/>
    <property type="match status" value="1"/>
</dbReference>
<feature type="compositionally biased region" description="Acidic residues" evidence="4">
    <location>
        <begin position="626"/>
        <end position="637"/>
    </location>
</feature>
<evidence type="ECO:0000256" key="1">
    <source>
        <dbReference type="ARBA" id="ARBA00004132"/>
    </source>
</evidence>
<evidence type="ECO:0000313" key="10">
    <source>
        <dbReference type="Proteomes" id="UP000570547"/>
    </source>
</evidence>
<evidence type="ECO:0000256" key="2">
    <source>
        <dbReference type="ARBA" id="ARBA00022553"/>
    </source>
</evidence>
<evidence type="ECO:0000259" key="7">
    <source>
        <dbReference type="PROSITE" id="PS50076"/>
    </source>
</evidence>
<dbReference type="Pfam" id="PF10409">
    <property type="entry name" value="PTEN_C2"/>
    <property type="match status" value="1"/>
</dbReference>
<dbReference type="PROSITE" id="PS50076">
    <property type="entry name" value="DNAJ_2"/>
    <property type="match status" value="1"/>
</dbReference>
<dbReference type="GO" id="GO:0030136">
    <property type="term" value="C:clathrin-coated vesicle"/>
    <property type="evidence" value="ECO:0007669"/>
    <property type="project" value="UniProtKB-SubCell"/>
</dbReference>
<dbReference type="SUPFAM" id="SSF49562">
    <property type="entry name" value="C2 domain (Calcium/lipid-binding domain, CaLB)"/>
    <property type="match status" value="1"/>
</dbReference>
<protein>
    <submittedName>
        <fullName evidence="9">GAK kinase</fullName>
    </submittedName>
</protein>
<reference evidence="9 10" key="1">
    <citation type="submission" date="2019-09" db="EMBL/GenBank/DDBJ databases">
        <title>Bird 10,000 Genomes (B10K) Project - Family phase.</title>
        <authorList>
            <person name="Zhang G."/>
        </authorList>
    </citation>
    <scope>NUCLEOTIDE SEQUENCE [LARGE SCALE GENOMIC DNA]</scope>
    <source>
        <strain evidence="9">B10K-DU-001-28</strain>
        <tissue evidence="9">Muscle</tissue>
    </source>
</reference>
<dbReference type="EMBL" id="VWZT01013082">
    <property type="protein sequence ID" value="NXI03501.1"/>
    <property type="molecule type" value="Genomic_DNA"/>
</dbReference>
<feature type="compositionally biased region" description="Low complexity" evidence="4">
    <location>
        <begin position="562"/>
        <end position="578"/>
    </location>
</feature>
<feature type="domain" description="J" evidence="7">
    <location>
        <begin position="1045"/>
        <end position="1109"/>
    </location>
</feature>
<dbReference type="InterPro" id="IPR001623">
    <property type="entry name" value="DnaJ_domain"/>
</dbReference>
<dbReference type="SMART" id="SM00271">
    <property type="entry name" value="DnaJ"/>
    <property type="match status" value="1"/>
</dbReference>
<dbReference type="CDD" id="cd06257">
    <property type="entry name" value="DnaJ"/>
    <property type="match status" value="1"/>
</dbReference>
<dbReference type="SUPFAM" id="SSF56112">
    <property type="entry name" value="Protein kinase-like (PK-like)"/>
    <property type="match status" value="1"/>
</dbReference>
<dbReference type="SMART" id="SM00220">
    <property type="entry name" value="S_TKc"/>
    <property type="match status" value="1"/>
</dbReference>
<dbReference type="GO" id="GO:0005524">
    <property type="term" value="F:ATP binding"/>
    <property type="evidence" value="ECO:0007669"/>
    <property type="project" value="InterPro"/>
</dbReference>
<feature type="compositionally biased region" description="Polar residues" evidence="4">
    <location>
        <begin position="766"/>
        <end position="776"/>
    </location>
</feature>
<evidence type="ECO:0000313" key="9">
    <source>
        <dbReference type="EMBL" id="NXI03501.1"/>
    </source>
</evidence>
<dbReference type="GO" id="GO:0072318">
    <property type="term" value="P:clathrin coat disassembly"/>
    <property type="evidence" value="ECO:0007669"/>
    <property type="project" value="TreeGrafter"/>
</dbReference>
<dbReference type="GO" id="GO:0004672">
    <property type="term" value="F:protein kinase activity"/>
    <property type="evidence" value="ECO:0007669"/>
    <property type="project" value="InterPro"/>
</dbReference>
<comment type="subcellular location">
    <subcellularLocation>
        <location evidence="1">Cytoplasmic vesicle</location>
        <location evidence="1">Clathrin-coated vesicle</location>
    </subcellularLocation>
</comment>
<keyword evidence="9" id="KW-0808">Transferase</keyword>
<dbReference type="InterPro" id="IPR036869">
    <property type="entry name" value="J_dom_sf"/>
</dbReference>
<feature type="non-terminal residue" evidence="9">
    <location>
        <position position="1"/>
    </location>
</feature>
<feature type="transmembrane region" description="Helical" evidence="5">
    <location>
        <begin position="243"/>
        <end position="261"/>
    </location>
</feature>
<dbReference type="Pfam" id="PF00069">
    <property type="entry name" value="Pkinase"/>
    <property type="match status" value="1"/>
</dbReference>
<dbReference type="FunFam" id="2.60.40.1110:FF:000001">
    <property type="entry name" value="cyclin-G-associated kinase isoform X2"/>
    <property type="match status" value="1"/>
</dbReference>
<feature type="compositionally biased region" description="Polar residues" evidence="4">
    <location>
        <begin position="788"/>
        <end position="797"/>
    </location>
</feature>
<dbReference type="GO" id="GO:0030276">
    <property type="term" value="F:clathrin binding"/>
    <property type="evidence" value="ECO:0007669"/>
    <property type="project" value="TreeGrafter"/>
</dbReference>
<feature type="region of interest" description="Disordered" evidence="4">
    <location>
        <begin position="902"/>
        <end position="949"/>
    </location>
</feature>
<dbReference type="SMART" id="SM01326">
    <property type="entry name" value="PTEN_C2"/>
    <property type="match status" value="1"/>
</dbReference>
<evidence type="ECO:0000256" key="5">
    <source>
        <dbReference type="SAM" id="Phobius"/>
    </source>
</evidence>
<comment type="caution">
    <text evidence="9">The sequence shown here is derived from an EMBL/GenBank/DDBJ whole genome shotgun (WGS) entry which is preliminary data.</text>
</comment>
<keyword evidence="10" id="KW-1185">Reference proteome</keyword>
<organism evidence="9 10">
    <name type="scientific">Pachycephala philippinensis</name>
    <name type="common">yellow-belllied whistler</name>
    <dbReference type="NCBI Taxonomy" id="449367"/>
    <lineage>
        <taxon>Eukaryota</taxon>
        <taxon>Metazoa</taxon>
        <taxon>Chordata</taxon>
        <taxon>Craniata</taxon>
        <taxon>Vertebrata</taxon>
        <taxon>Euteleostomi</taxon>
        <taxon>Archelosauria</taxon>
        <taxon>Archosauria</taxon>
        <taxon>Dinosauria</taxon>
        <taxon>Saurischia</taxon>
        <taxon>Theropoda</taxon>
        <taxon>Coelurosauria</taxon>
        <taxon>Aves</taxon>
        <taxon>Neognathae</taxon>
        <taxon>Neoaves</taxon>
        <taxon>Telluraves</taxon>
        <taxon>Australaves</taxon>
        <taxon>Passeriformes</taxon>
        <taxon>Corvoidea</taxon>
        <taxon>Pachycephalidae</taxon>
        <taxon>Pachycephala</taxon>
    </lineage>
</organism>
<dbReference type="Gene3D" id="1.10.287.110">
    <property type="entry name" value="DnaJ domain"/>
    <property type="match status" value="1"/>
</dbReference>
<dbReference type="InterPro" id="IPR029021">
    <property type="entry name" value="Prot-tyrosine_phosphatase-like"/>
</dbReference>
<keyword evidence="5" id="KW-0812">Transmembrane</keyword>
<dbReference type="InterPro" id="IPR011009">
    <property type="entry name" value="Kinase-like_dom_sf"/>
</dbReference>
<evidence type="ECO:0000259" key="8">
    <source>
        <dbReference type="PROSITE" id="PS51182"/>
    </source>
</evidence>
<dbReference type="PANTHER" id="PTHR23172:SF34">
    <property type="entry name" value="CYCLIN-G-ASSOCIATED KINASE"/>
    <property type="match status" value="1"/>
</dbReference>
<feature type="region of interest" description="Disordered" evidence="4">
    <location>
        <begin position="549"/>
        <end position="657"/>
    </location>
</feature>
<dbReference type="InterPro" id="IPR000719">
    <property type="entry name" value="Prot_kinase_dom"/>
</dbReference>
<dbReference type="PANTHER" id="PTHR23172">
    <property type="entry name" value="AUXILIN/CYCLIN G-ASSOCIATED KINASE-RELATED"/>
    <property type="match status" value="1"/>
</dbReference>
<dbReference type="PROSITE" id="PS51182">
    <property type="entry name" value="C2_TENSIN"/>
    <property type="match status" value="1"/>
</dbReference>
<dbReference type="Proteomes" id="UP000570547">
    <property type="component" value="Unassembled WGS sequence"/>
</dbReference>
<dbReference type="GO" id="GO:0072583">
    <property type="term" value="P:clathrin-dependent endocytosis"/>
    <property type="evidence" value="ECO:0007669"/>
    <property type="project" value="TreeGrafter"/>
</dbReference>
<feature type="compositionally biased region" description="Polar residues" evidence="4">
    <location>
        <begin position="579"/>
        <end position="596"/>
    </location>
</feature>
<feature type="compositionally biased region" description="Low complexity" evidence="4">
    <location>
        <begin position="858"/>
        <end position="871"/>
    </location>
</feature>
<evidence type="ECO:0000259" key="6">
    <source>
        <dbReference type="PROSITE" id="PS50011"/>
    </source>
</evidence>
<dbReference type="InterPro" id="IPR035892">
    <property type="entry name" value="C2_domain_sf"/>
</dbReference>
<dbReference type="FunFam" id="1.10.287.110:FF:000002">
    <property type="entry name" value="putative tyrosine-protein phosphatase auxilin isoform X2"/>
    <property type="match status" value="1"/>
</dbReference>
<feature type="domain" description="C2 tensin-type" evidence="8">
    <location>
        <begin position="372"/>
        <end position="510"/>
    </location>
</feature>
<proteinExistence type="predicted"/>
<sequence length="1109" mass="122682">LKVENLLISNQGTIKLCDFGSATTIAYYPDYNWSAQKRAVVEEEITRNTTPMYRTPEMIDLYSNFPIGEKQDIWALGCILYLLCFRQHPFEDGAKLRIVNGKYVIPQNDTRYSVFHDLIRSTLKVNPEERLSITELVNQLQEIAAARNVNPKSPITELLEQNGGYGNNAQPRTSVTSVSQSSKPAGQLNNLYNAGLTVAECDQTYGGFFDILRGGTERFFTNIKDTSSKVIQSKLSPLVICQYYLAALSCVIFVLCIVFYFESLLHLTVSECGWPARRAPNLQNLYSICKNMHLWLKQDQKNVCIVHCLDGRAASAVVVCSFLCFCRLFTTAEAAVYMFSMKRCPPGIWPSHKRYIEYMCDMMAEEPIIPHSKPILVRSIVMTPVPLFSKQRNGCRPFCEVYVGDERVTTTSQEYDKMKEFKIEDGKAVIPLGITVQGDVLIVIYHARSTLGGRLQAKMASMKMFQIQFHTGFVPRNATTVKFAKYDLDACDIQEKYPDLFQVNLEVEVEPRDRPSCEQPPWDNMNIKGLNPKILFSTREEQQEILSKFGKPELPRQPGSTAQYEAEASQLEQSSESAPTDTESPHSSSTDANNFFHSLDWKEGKTPESGIEDNSSKNDPVQLSDDREESDPSDEEFPTFPDEGSTVIADEKDSTPEGELLFETSFAAPSAPLQKSLPEENVDLLGLDSDISAEQKQPISEINSSSSNADLLNNLFVSSVSQVSEPTGDLLGQGTDFFFSSQCPAGTQGTSSAAAMSSADPFDPFTMSSSSENQALSGPDLFGDFLNPTPTSTANTVPSTQSSLPPSSSSDFLNLGNLAPEPPKISSSTSHPDLLSGWDSWADSSTTSNVASPQLKPVSFTTGSQSSVSSGLSFSQAKSQNFDPFADLANLGSGLPGSSTGGLLGSGFNQKTAPSQKLGNQWQKSPKPQTTSWQSQTKSSTAAKPNYTVNLGVIGGREERGVRAPSFGQKPKVSENDFEDLLSNQGFSAKSDKKGPKTIAEMRKQEMSKDMDPLKLKILEWIEGKERNIRALISTLHTVLWEGENKWKPVSMADLVTPEQVKKYYRRAVLVVHPDKATGQPYEQYAKMIFMELNDAWSEFENQGSKSLF</sequence>
<feature type="non-terminal residue" evidence="9">
    <location>
        <position position="1109"/>
    </location>
</feature>
<dbReference type="InterPro" id="IPR014020">
    <property type="entry name" value="Tensin_C2-dom"/>
</dbReference>
<dbReference type="PROSITE" id="PS50011">
    <property type="entry name" value="PROTEIN_KINASE_DOM"/>
    <property type="match status" value="1"/>
</dbReference>
<feature type="compositionally biased region" description="Low complexity" evidence="4">
    <location>
        <begin position="798"/>
        <end position="810"/>
    </location>
</feature>
<dbReference type="SUPFAM" id="SSF52799">
    <property type="entry name" value="(Phosphotyrosine protein) phosphatases II"/>
    <property type="match status" value="1"/>
</dbReference>
<dbReference type="AlphaFoldDB" id="A0A7K9PY41"/>
<dbReference type="Gene3D" id="2.60.40.1110">
    <property type="match status" value="1"/>
</dbReference>